<feature type="region of interest" description="Disordered" evidence="2">
    <location>
        <begin position="109"/>
        <end position="139"/>
    </location>
</feature>
<dbReference type="GO" id="GO:0015074">
    <property type="term" value="P:DNA integration"/>
    <property type="evidence" value="ECO:0007669"/>
    <property type="project" value="InterPro"/>
</dbReference>
<evidence type="ECO:0008006" key="5">
    <source>
        <dbReference type="Google" id="ProtNLM"/>
    </source>
</evidence>
<dbReference type="GO" id="GO:0006310">
    <property type="term" value="P:DNA recombination"/>
    <property type="evidence" value="ECO:0007669"/>
    <property type="project" value="UniProtKB-KW"/>
</dbReference>
<dbReference type="AlphaFoldDB" id="A0A919D6L7"/>
<dbReference type="InterPro" id="IPR011010">
    <property type="entry name" value="DNA_brk_join_enz"/>
</dbReference>
<dbReference type="GO" id="GO:0003677">
    <property type="term" value="F:DNA binding"/>
    <property type="evidence" value="ECO:0007669"/>
    <property type="project" value="InterPro"/>
</dbReference>
<gene>
    <name evidence="3" type="ORF">GCM10010339_69600</name>
</gene>
<protein>
    <recommendedName>
        <fullName evidence="5">Tyr recombinase domain-containing protein</fullName>
    </recommendedName>
</protein>
<dbReference type="EMBL" id="BMVG01000026">
    <property type="protein sequence ID" value="GHE11109.1"/>
    <property type="molecule type" value="Genomic_DNA"/>
</dbReference>
<dbReference type="Proteomes" id="UP000655443">
    <property type="component" value="Unassembled WGS sequence"/>
</dbReference>
<comment type="caution">
    <text evidence="3">The sequence shown here is derived from an EMBL/GenBank/DDBJ whole genome shotgun (WGS) entry which is preliminary data.</text>
</comment>
<evidence type="ECO:0000313" key="4">
    <source>
        <dbReference type="Proteomes" id="UP000655443"/>
    </source>
</evidence>
<organism evidence="3 4">
    <name type="scientific">Streptomyces alanosinicus</name>
    <dbReference type="NCBI Taxonomy" id="68171"/>
    <lineage>
        <taxon>Bacteria</taxon>
        <taxon>Bacillati</taxon>
        <taxon>Actinomycetota</taxon>
        <taxon>Actinomycetes</taxon>
        <taxon>Kitasatosporales</taxon>
        <taxon>Streptomycetaceae</taxon>
        <taxon>Streptomyces</taxon>
    </lineage>
</organism>
<evidence type="ECO:0000313" key="3">
    <source>
        <dbReference type="EMBL" id="GHE11109.1"/>
    </source>
</evidence>
<keyword evidence="1" id="KW-0233">DNA recombination</keyword>
<sequence length="198" mass="22107">MSFGRRPPTRPRRVRDITEDPEGRGLIVDVRVSKAAPRTVAVPFGSRAHLCPVRAWRRWKQELGEDVDPDSFAFRAVHNRWKTVLKSGLDPVTIGDILTRIGARAGLDIRPTGHSPRRGLVTESSRAGNPDAVMEKQGGWAPGSKVMRRYREEDDGFKENACTGCCRDERLARCQNPTLMHPGVHLTRSEPNSPPRAV</sequence>
<keyword evidence="4" id="KW-1185">Reference proteome</keyword>
<evidence type="ECO:0000256" key="1">
    <source>
        <dbReference type="ARBA" id="ARBA00023172"/>
    </source>
</evidence>
<accession>A0A919D6L7</accession>
<reference evidence="3" key="1">
    <citation type="journal article" date="2014" name="Int. J. Syst. Evol. Microbiol.">
        <title>Complete genome sequence of Corynebacterium casei LMG S-19264T (=DSM 44701T), isolated from a smear-ripened cheese.</title>
        <authorList>
            <consortium name="US DOE Joint Genome Institute (JGI-PGF)"/>
            <person name="Walter F."/>
            <person name="Albersmeier A."/>
            <person name="Kalinowski J."/>
            <person name="Ruckert C."/>
        </authorList>
    </citation>
    <scope>NUCLEOTIDE SEQUENCE</scope>
    <source>
        <strain evidence="3">JCM 4714</strain>
    </source>
</reference>
<dbReference type="RefSeq" id="WP_229882163.1">
    <property type="nucleotide sequence ID" value="NZ_BMVG01000026.1"/>
</dbReference>
<name>A0A919D6L7_9ACTN</name>
<evidence type="ECO:0000256" key="2">
    <source>
        <dbReference type="SAM" id="MobiDB-lite"/>
    </source>
</evidence>
<dbReference type="InterPro" id="IPR013762">
    <property type="entry name" value="Integrase-like_cat_sf"/>
</dbReference>
<reference evidence="3" key="2">
    <citation type="submission" date="2020-09" db="EMBL/GenBank/DDBJ databases">
        <authorList>
            <person name="Sun Q."/>
            <person name="Ohkuma M."/>
        </authorList>
    </citation>
    <scope>NUCLEOTIDE SEQUENCE</scope>
    <source>
        <strain evidence="3">JCM 4714</strain>
    </source>
</reference>
<proteinExistence type="predicted"/>
<dbReference type="SUPFAM" id="SSF56349">
    <property type="entry name" value="DNA breaking-rejoining enzymes"/>
    <property type="match status" value="1"/>
</dbReference>
<dbReference type="Gene3D" id="1.10.443.10">
    <property type="entry name" value="Intergrase catalytic core"/>
    <property type="match status" value="1"/>
</dbReference>